<evidence type="ECO:0000313" key="3">
    <source>
        <dbReference type="Proteomes" id="UP001419268"/>
    </source>
</evidence>
<evidence type="ECO:0000256" key="1">
    <source>
        <dbReference type="SAM" id="MobiDB-lite"/>
    </source>
</evidence>
<dbReference type="Proteomes" id="UP001419268">
    <property type="component" value="Unassembled WGS sequence"/>
</dbReference>
<protein>
    <submittedName>
        <fullName evidence="2">Uncharacterized protein</fullName>
    </submittedName>
</protein>
<comment type="caution">
    <text evidence="2">The sequence shown here is derived from an EMBL/GenBank/DDBJ whole genome shotgun (WGS) entry which is preliminary data.</text>
</comment>
<feature type="region of interest" description="Disordered" evidence="1">
    <location>
        <begin position="41"/>
        <end position="65"/>
    </location>
</feature>
<feature type="compositionally biased region" description="Basic and acidic residues" evidence="1">
    <location>
        <begin position="55"/>
        <end position="65"/>
    </location>
</feature>
<proteinExistence type="predicted"/>
<reference evidence="2 3" key="1">
    <citation type="submission" date="2024-01" db="EMBL/GenBank/DDBJ databases">
        <title>Genome assemblies of Stephania.</title>
        <authorList>
            <person name="Yang L."/>
        </authorList>
    </citation>
    <scope>NUCLEOTIDE SEQUENCE [LARGE SCALE GENOMIC DNA]</scope>
    <source>
        <strain evidence="2">JXDWG</strain>
        <tissue evidence="2">Leaf</tissue>
    </source>
</reference>
<name>A0AAP0HYS8_9MAGN</name>
<sequence length="65" mass="6949">MVLSLSHSPLGITSSLRLPLARPLLVTSSTRLLLAPTIWSSSPASFLDRGPSSNKAKDPMLSDFL</sequence>
<gene>
    <name evidence="2" type="ORF">Scep_024800</name>
</gene>
<dbReference type="AlphaFoldDB" id="A0AAP0HYS8"/>
<keyword evidence="3" id="KW-1185">Reference proteome</keyword>
<organism evidence="2 3">
    <name type="scientific">Stephania cephalantha</name>
    <dbReference type="NCBI Taxonomy" id="152367"/>
    <lineage>
        <taxon>Eukaryota</taxon>
        <taxon>Viridiplantae</taxon>
        <taxon>Streptophyta</taxon>
        <taxon>Embryophyta</taxon>
        <taxon>Tracheophyta</taxon>
        <taxon>Spermatophyta</taxon>
        <taxon>Magnoliopsida</taxon>
        <taxon>Ranunculales</taxon>
        <taxon>Menispermaceae</taxon>
        <taxon>Menispermoideae</taxon>
        <taxon>Cissampelideae</taxon>
        <taxon>Stephania</taxon>
    </lineage>
</organism>
<evidence type="ECO:0000313" key="2">
    <source>
        <dbReference type="EMBL" id="KAK9101370.1"/>
    </source>
</evidence>
<dbReference type="EMBL" id="JBBNAG010000010">
    <property type="protein sequence ID" value="KAK9101370.1"/>
    <property type="molecule type" value="Genomic_DNA"/>
</dbReference>
<accession>A0AAP0HYS8</accession>